<dbReference type="AlphaFoldDB" id="A0AAW2UI02"/>
<gene>
    <name evidence="1" type="ORF">Slati_3493300</name>
</gene>
<reference evidence="1" key="2">
    <citation type="journal article" date="2024" name="Plant">
        <title>Genomic evolution and insights into agronomic trait innovations of Sesamum species.</title>
        <authorList>
            <person name="Miao H."/>
            <person name="Wang L."/>
            <person name="Qu L."/>
            <person name="Liu H."/>
            <person name="Sun Y."/>
            <person name="Le M."/>
            <person name="Wang Q."/>
            <person name="Wei S."/>
            <person name="Zheng Y."/>
            <person name="Lin W."/>
            <person name="Duan Y."/>
            <person name="Cao H."/>
            <person name="Xiong S."/>
            <person name="Wang X."/>
            <person name="Wei L."/>
            <person name="Li C."/>
            <person name="Ma Q."/>
            <person name="Ju M."/>
            <person name="Zhao R."/>
            <person name="Li G."/>
            <person name="Mu C."/>
            <person name="Tian Q."/>
            <person name="Mei H."/>
            <person name="Zhang T."/>
            <person name="Gao T."/>
            <person name="Zhang H."/>
        </authorList>
    </citation>
    <scope>NUCLEOTIDE SEQUENCE</scope>
    <source>
        <strain evidence="1">KEN1</strain>
    </source>
</reference>
<evidence type="ECO:0000313" key="1">
    <source>
        <dbReference type="EMBL" id="KAL0416614.1"/>
    </source>
</evidence>
<proteinExistence type="predicted"/>
<accession>A0AAW2UI02</accession>
<name>A0AAW2UI02_9LAMI</name>
<reference evidence="1" key="1">
    <citation type="submission" date="2020-06" db="EMBL/GenBank/DDBJ databases">
        <authorList>
            <person name="Li T."/>
            <person name="Hu X."/>
            <person name="Zhang T."/>
            <person name="Song X."/>
            <person name="Zhang H."/>
            <person name="Dai N."/>
            <person name="Sheng W."/>
            <person name="Hou X."/>
            <person name="Wei L."/>
        </authorList>
    </citation>
    <scope>NUCLEOTIDE SEQUENCE</scope>
    <source>
        <strain evidence="1">KEN1</strain>
        <tissue evidence="1">Leaf</tissue>
    </source>
</reference>
<organism evidence="1">
    <name type="scientific">Sesamum latifolium</name>
    <dbReference type="NCBI Taxonomy" id="2727402"/>
    <lineage>
        <taxon>Eukaryota</taxon>
        <taxon>Viridiplantae</taxon>
        <taxon>Streptophyta</taxon>
        <taxon>Embryophyta</taxon>
        <taxon>Tracheophyta</taxon>
        <taxon>Spermatophyta</taxon>
        <taxon>Magnoliopsida</taxon>
        <taxon>eudicotyledons</taxon>
        <taxon>Gunneridae</taxon>
        <taxon>Pentapetalae</taxon>
        <taxon>asterids</taxon>
        <taxon>lamiids</taxon>
        <taxon>Lamiales</taxon>
        <taxon>Pedaliaceae</taxon>
        <taxon>Sesamum</taxon>
    </lineage>
</organism>
<protein>
    <submittedName>
        <fullName evidence="1">Uncharacterized protein</fullName>
    </submittedName>
</protein>
<dbReference type="EMBL" id="JACGWN010000012">
    <property type="protein sequence ID" value="KAL0416614.1"/>
    <property type="molecule type" value="Genomic_DNA"/>
</dbReference>
<sequence length="127" mass="13848">MSEYYNWTSHSEERVQEYFEAVTAPYLQGEQTPPAPVEEGTSTHWGGAAEMNWAQRMVFNAAGQAYNQDSAADNGTRSCHLDASPSSYYYGGGSYDYVSGLADRFHDVLHAAAVVELLDHISIGGCG</sequence>
<comment type="caution">
    <text evidence="1">The sequence shown here is derived from an EMBL/GenBank/DDBJ whole genome shotgun (WGS) entry which is preliminary data.</text>
</comment>